<dbReference type="AlphaFoldDB" id="A0A2K8L426"/>
<keyword evidence="2" id="KW-1185">Reference proteome</keyword>
<accession>A0A2K8L426</accession>
<evidence type="ECO:0000313" key="1">
    <source>
        <dbReference type="EMBL" id="ATX81862.1"/>
    </source>
</evidence>
<gene>
    <name evidence="1" type="ORF">Ga0123462_0993</name>
</gene>
<dbReference type="Proteomes" id="UP000231637">
    <property type="component" value="Chromosome"/>
</dbReference>
<organism evidence="1 2">
    <name type="scientific">Mariprofundus ferrinatatus</name>
    <dbReference type="NCBI Taxonomy" id="1921087"/>
    <lineage>
        <taxon>Bacteria</taxon>
        <taxon>Pseudomonadati</taxon>
        <taxon>Pseudomonadota</taxon>
        <taxon>Candidatius Mariprofundia</taxon>
        <taxon>Mariprofundales</taxon>
        <taxon>Mariprofundaceae</taxon>
        <taxon>Mariprofundus</taxon>
    </lineage>
</organism>
<reference evidence="1 2" key="1">
    <citation type="submission" date="2016-12" db="EMBL/GenBank/DDBJ databases">
        <title>Isolation and genomic insights into novel planktonic Zetaproteobacteria from stratified waters of the Chesapeake Bay.</title>
        <authorList>
            <person name="McAllister S.M."/>
            <person name="Kato S."/>
            <person name="Chan C.S."/>
            <person name="Chiu B.K."/>
            <person name="Field E.K."/>
        </authorList>
    </citation>
    <scope>NUCLEOTIDE SEQUENCE [LARGE SCALE GENOMIC DNA]</scope>
    <source>
        <strain evidence="1 2">CP-8</strain>
    </source>
</reference>
<sequence length="370" mass="40484">MLTGSALWLNNPDNPLYYNKSSIAGAAASGRLMMDAGFGGAFSFEMHAVQNYVPLDMQNGGSNLAVLRDVERSDLLDWSFDSRRAHLLIDRLNLQYASQKLNLKIGRQPVNLAATFFFTPNDFFAPFAAQAFFRAYKPGVDALRADIQLADLSQISLISVLGYSADPVSDNGWSNANTAARNSYLARTSGVVGDFELALLAGTVKKDIVIGTDFQGELFEWLGIRGEGHVNIPDQAGLKRRIEFAFGIEHRWENSLTLRAEQFYHGGGANSTSAYNTALLAQSYYLGRHYSAIGASFEFTPLLNGDMTLIYNWGDNSALIAAYALYSLSDESELAISGAFAKGKRPVGGSIRSEFGLYPSSMSIEVRSYF</sequence>
<protein>
    <recommendedName>
        <fullName evidence="3">Porin</fullName>
    </recommendedName>
</protein>
<evidence type="ECO:0008006" key="3">
    <source>
        <dbReference type="Google" id="ProtNLM"/>
    </source>
</evidence>
<dbReference type="EMBL" id="CP018800">
    <property type="protein sequence ID" value="ATX81862.1"/>
    <property type="molecule type" value="Genomic_DNA"/>
</dbReference>
<name>A0A2K8L426_9PROT</name>
<evidence type="ECO:0000313" key="2">
    <source>
        <dbReference type="Proteomes" id="UP000231637"/>
    </source>
</evidence>
<dbReference type="KEGG" id="mfn:Ga0123462_0993"/>
<proteinExistence type="predicted"/>